<dbReference type="InterPro" id="IPR000717">
    <property type="entry name" value="PCI_dom"/>
</dbReference>
<evidence type="ECO:0000256" key="1">
    <source>
        <dbReference type="ARBA" id="ARBA00008482"/>
    </source>
</evidence>
<dbReference type="Proteomes" id="UP000053611">
    <property type="component" value="Unassembled WGS sequence"/>
</dbReference>
<comment type="similarity">
    <text evidence="1">Belongs to the CSN7/EIF3M family. CSN7 subfamily.</text>
</comment>
<dbReference type="GeneID" id="28982013"/>
<feature type="domain" description="PCI" evidence="3">
    <location>
        <begin position="200"/>
        <end position="378"/>
    </location>
</feature>
<dbReference type="InterPro" id="IPR045237">
    <property type="entry name" value="COPS7/eIF3m"/>
</dbReference>
<organism evidence="4 5">
    <name type="scientific">Cutaneotrichosporon oleaginosum</name>
    <dbReference type="NCBI Taxonomy" id="879819"/>
    <lineage>
        <taxon>Eukaryota</taxon>
        <taxon>Fungi</taxon>
        <taxon>Dikarya</taxon>
        <taxon>Basidiomycota</taxon>
        <taxon>Agaricomycotina</taxon>
        <taxon>Tremellomycetes</taxon>
        <taxon>Trichosporonales</taxon>
        <taxon>Trichosporonaceae</taxon>
        <taxon>Cutaneotrichosporon</taxon>
    </lineage>
</organism>
<evidence type="ECO:0000259" key="3">
    <source>
        <dbReference type="PROSITE" id="PS50250"/>
    </source>
</evidence>
<dbReference type="PANTHER" id="PTHR15350">
    <property type="entry name" value="COP9 SIGNALOSOME COMPLEX SUBUNIT 7/DENDRITIC CELL PROTEIN GA17"/>
    <property type="match status" value="1"/>
</dbReference>
<dbReference type="PANTHER" id="PTHR15350:SF2">
    <property type="entry name" value="EUKARYOTIC TRANSLATION INITIATION FACTOR 3 SUBUNIT M"/>
    <property type="match status" value="1"/>
</dbReference>
<sequence length="446" mass="48230">MSDCVAIAPELPFRSQIAETLQHASRSMPPADQVAARELLNTFDKQLKPADGSEPSTETKREIVRKVVNTFVETKGALEAAKEGEAESCSLLLQHVIADNFDTKSEEYAKLVKSVAEAVRVGGEAAAEAGRPGKVEIAERILTNSYNFFPAESPLRPAVLQTLITLLGAADDLSALPLTPATLIPALNQWSTSEEEKVAFLTHAAGVYEKAGELSRALDLTVLALERAIDAKTAEHALALALALPNRFDVDDILKVQGARDALSGPADELVDLFTKVDELAAVEKAAAWSKTNAAYVEKLGVAGLDAEEVLRKVRLIALTTLAARSATKEITYADLAGALKVDEADVEAWVIDAIRAGLLQARLSQPQSIVRVISVSSRGTRRFGKDEWQLLEKRLSEWKSAVAEARATIESAEEVAAQGPITNQRRPQQRRQQGQQEQQEEATQA</sequence>
<evidence type="ECO:0000313" key="5">
    <source>
        <dbReference type="Proteomes" id="UP000053611"/>
    </source>
</evidence>
<dbReference type="AlphaFoldDB" id="A0A0J0XKZ9"/>
<dbReference type="Pfam" id="PF01399">
    <property type="entry name" value="PCI"/>
    <property type="match status" value="1"/>
</dbReference>
<gene>
    <name evidence="4" type="ORF">CC85DRAFT_275568</name>
</gene>
<dbReference type="RefSeq" id="XP_018278267.1">
    <property type="nucleotide sequence ID" value="XM_018421410.1"/>
</dbReference>
<proteinExistence type="inferred from homology"/>
<reference evidence="4 5" key="1">
    <citation type="submission" date="2015-03" db="EMBL/GenBank/DDBJ databases">
        <title>Genomics and transcriptomics of the oil-accumulating basidiomycete yeast T. oleaginosus allow insights into substrate utilization and the diverse evolutionary trajectories of mating systems in fungi.</title>
        <authorList>
            <consortium name="DOE Joint Genome Institute"/>
            <person name="Kourist R."/>
            <person name="Kracht O."/>
            <person name="Bracharz F."/>
            <person name="Lipzen A."/>
            <person name="Nolan M."/>
            <person name="Ohm R."/>
            <person name="Grigoriev I."/>
            <person name="Sun S."/>
            <person name="Heitman J."/>
            <person name="Bruck T."/>
            <person name="Nowrousian M."/>
        </authorList>
    </citation>
    <scope>NUCLEOTIDE SEQUENCE [LARGE SCALE GENOMIC DNA]</scope>
    <source>
        <strain evidence="4 5">IBC0246</strain>
    </source>
</reference>
<protein>
    <recommendedName>
        <fullName evidence="3">PCI domain-containing protein</fullName>
    </recommendedName>
</protein>
<feature type="compositionally biased region" description="Low complexity" evidence="2">
    <location>
        <begin position="425"/>
        <end position="438"/>
    </location>
</feature>
<name>A0A0J0XKZ9_9TREE</name>
<dbReference type="GO" id="GO:0002183">
    <property type="term" value="P:cytoplasmic translational initiation"/>
    <property type="evidence" value="ECO:0007669"/>
    <property type="project" value="TreeGrafter"/>
</dbReference>
<feature type="region of interest" description="Disordered" evidence="2">
    <location>
        <begin position="412"/>
        <end position="446"/>
    </location>
</feature>
<dbReference type="InterPro" id="IPR040750">
    <property type="entry name" value="eIF3m_C_helix"/>
</dbReference>
<dbReference type="OrthoDB" id="10267031at2759"/>
<evidence type="ECO:0000313" key="4">
    <source>
        <dbReference type="EMBL" id="KLT41776.1"/>
    </source>
</evidence>
<accession>A0A0J0XKZ9</accession>
<dbReference type="PROSITE" id="PS50250">
    <property type="entry name" value="PCI"/>
    <property type="match status" value="1"/>
</dbReference>
<keyword evidence="5" id="KW-1185">Reference proteome</keyword>
<evidence type="ECO:0000256" key="2">
    <source>
        <dbReference type="SAM" id="MobiDB-lite"/>
    </source>
</evidence>
<dbReference type="GO" id="GO:0005852">
    <property type="term" value="C:eukaryotic translation initiation factor 3 complex"/>
    <property type="evidence" value="ECO:0007669"/>
    <property type="project" value="TreeGrafter"/>
</dbReference>
<dbReference type="SMART" id="SM00088">
    <property type="entry name" value="PINT"/>
    <property type="match status" value="1"/>
</dbReference>
<dbReference type="STRING" id="879819.A0A0J0XKZ9"/>
<dbReference type="Pfam" id="PF18005">
    <property type="entry name" value="eIF3m_C_helix"/>
    <property type="match status" value="1"/>
</dbReference>
<dbReference type="EMBL" id="KQ087213">
    <property type="protein sequence ID" value="KLT41776.1"/>
    <property type="molecule type" value="Genomic_DNA"/>
</dbReference>